<protein>
    <recommendedName>
        <fullName evidence="5">Outer membrane efflux protein</fullName>
    </recommendedName>
</protein>
<keyword evidence="4" id="KW-1185">Reference proteome</keyword>
<evidence type="ECO:0000313" key="3">
    <source>
        <dbReference type="EMBL" id="QEG39459.1"/>
    </source>
</evidence>
<keyword evidence="2" id="KW-0732">Signal</keyword>
<dbReference type="EMBL" id="CP042914">
    <property type="protein sequence ID" value="QEG39459.1"/>
    <property type="molecule type" value="Genomic_DNA"/>
</dbReference>
<sequence length="412" mass="44874" precursor="true">MDVSKHAEPGYHANGNRMRCRGTTKRLCSCVMAWMLCAAAQLWMAPSATAQTDLPQTDLSQTELTQADLTQAAPAVWTAEMVRVWAAQHADGARALAAESRSVGAAYDRDDDAQRKQACLTQLVLAHLAAHDRNRAAAEALSTYYRIVAIEQQLRTLRDASEVVDTLQQLAEKAEQFELPDGDPNALARQGLELAARVVDAEVGIRKLRLRLARLTCQPLAVANEALLSDQLPPAPALLSLDDAIADALAHRRDLQAIEAVCPRISSDTMPAVRSLMGVLQPGLGIGTAVATKALLFGHGGEEGKDVCARRDQCRSLAQTRREQIQDEVRLAELELQACYQRTDLADQRLSLAKQAAREQAKAVELEQRPPGADLLAALESLTVRGELQGRWMEQAVAEVELLEARGAAYRE</sequence>
<dbReference type="KEGG" id="rul:UC8_14540"/>
<evidence type="ECO:0008006" key="5">
    <source>
        <dbReference type="Google" id="ProtNLM"/>
    </source>
</evidence>
<evidence type="ECO:0000256" key="2">
    <source>
        <dbReference type="SAM" id="SignalP"/>
    </source>
</evidence>
<organism evidence="3 4">
    <name type="scientific">Roseimaritima ulvae</name>
    <dbReference type="NCBI Taxonomy" id="980254"/>
    <lineage>
        <taxon>Bacteria</taxon>
        <taxon>Pseudomonadati</taxon>
        <taxon>Planctomycetota</taxon>
        <taxon>Planctomycetia</taxon>
        <taxon>Pirellulales</taxon>
        <taxon>Pirellulaceae</taxon>
        <taxon>Roseimaritima</taxon>
    </lineage>
</organism>
<dbReference type="OrthoDB" id="9994104at2"/>
<evidence type="ECO:0000256" key="1">
    <source>
        <dbReference type="SAM" id="Coils"/>
    </source>
</evidence>
<evidence type="ECO:0000313" key="4">
    <source>
        <dbReference type="Proteomes" id="UP000325286"/>
    </source>
</evidence>
<dbReference type="Proteomes" id="UP000325286">
    <property type="component" value="Chromosome"/>
</dbReference>
<dbReference type="RefSeq" id="WP_068131411.1">
    <property type="nucleotide sequence ID" value="NZ_CP042914.1"/>
</dbReference>
<reference evidence="3 4" key="1">
    <citation type="submission" date="2019-08" db="EMBL/GenBank/DDBJ databases">
        <title>Deep-cultivation of Planctomycetes and their phenomic and genomic characterization uncovers novel biology.</title>
        <authorList>
            <person name="Wiegand S."/>
            <person name="Jogler M."/>
            <person name="Boedeker C."/>
            <person name="Pinto D."/>
            <person name="Vollmers J."/>
            <person name="Rivas-Marin E."/>
            <person name="Kohn T."/>
            <person name="Peeters S.H."/>
            <person name="Heuer A."/>
            <person name="Rast P."/>
            <person name="Oberbeckmann S."/>
            <person name="Bunk B."/>
            <person name="Jeske O."/>
            <person name="Meyerdierks A."/>
            <person name="Storesund J.E."/>
            <person name="Kallscheuer N."/>
            <person name="Luecker S."/>
            <person name="Lage O.M."/>
            <person name="Pohl T."/>
            <person name="Merkel B.J."/>
            <person name="Hornburger P."/>
            <person name="Mueller R.-W."/>
            <person name="Bruemmer F."/>
            <person name="Labrenz M."/>
            <person name="Spormann A.M."/>
            <person name="Op den Camp H."/>
            <person name="Overmann J."/>
            <person name="Amann R."/>
            <person name="Jetten M.S.M."/>
            <person name="Mascher T."/>
            <person name="Medema M.H."/>
            <person name="Devos D.P."/>
            <person name="Kaster A.-K."/>
            <person name="Ovreas L."/>
            <person name="Rohde M."/>
            <person name="Galperin M.Y."/>
            <person name="Jogler C."/>
        </authorList>
    </citation>
    <scope>NUCLEOTIDE SEQUENCE [LARGE SCALE GENOMIC DNA]</scope>
    <source>
        <strain evidence="3 4">UC8</strain>
    </source>
</reference>
<name>A0A5B9QN59_9BACT</name>
<proteinExistence type="predicted"/>
<feature type="coiled-coil region" evidence="1">
    <location>
        <begin position="315"/>
        <end position="369"/>
    </location>
</feature>
<dbReference type="SUPFAM" id="SSF56954">
    <property type="entry name" value="Outer membrane efflux proteins (OEP)"/>
    <property type="match status" value="1"/>
</dbReference>
<gene>
    <name evidence="3" type="ORF">UC8_14540</name>
</gene>
<feature type="chain" id="PRO_5022950286" description="Outer membrane efflux protein" evidence="2">
    <location>
        <begin position="51"/>
        <end position="412"/>
    </location>
</feature>
<feature type="signal peptide" evidence="2">
    <location>
        <begin position="1"/>
        <end position="50"/>
    </location>
</feature>
<dbReference type="AlphaFoldDB" id="A0A5B9QN59"/>
<accession>A0A5B9QN59</accession>
<dbReference type="Gene3D" id="1.20.1600.10">
    <property type="entry name" value="Outer membrane efflux proteins (OEP)"/>
    <property type="match status" value="1"/>
</dbReference>
<keyword evidence="1" id="KW-0175">Coiled coil</keyword>